<dbReference type="Pfam" id="PF04965">
    <property type="entry name" value="GPW_gp25"/>
    <property type="match status" value="1"/>
</dbReference>
<dbReference type="Proteomes" id="UP001168613">
    <property type="component" value="Unassembled WGS sequence"/>
</dbReference>
<gene>
    <name evidence="2" type="primary">tssE</name>
    <name evidence="2" type="ORF">LMS43_02160</name>
</gene>
<dbReference type="SUPFAM" id="SSF160719">
    <property type="entry name" value="gpW/gp25-like"/>
    <property type="match status" value="1"/>
</dbReference>
<reference evidence="2" key="1">
    <citation type="submission" date="2021-11" db="EMBL/GenBank/DDBJ databases">
        <title>Draft genome sequence of Alcaligenes endophyticus type strain CCUG 75668T.</title>
        <authorList>
            <person name="Salva-Serra F."/>
            <person name="Duran R.E."/>
            <person name="Seeger M."/>
            <person name="Moore E.R.B."/>
            <person name="Jaen-Luchoro D."/>
        </authorList>
    </citation>
    <scope>NUCLEOTIDE SEQUENCE</scope>
    <source>
        <strain evidence="2">CCUG 75668</strain>
    </source>
</reference>
<dbReference type="InterPro" id="IPR007048">
    <property type="entry name" value="IraD/Gp25-like"/>
</dbReference>
<organism evidence="2 3">
    <name type="scientific">Alcaligenes endophyticus</name>
    <dbReference type="NCBI Taxonomy" id="1929088"/>
    <lineage>
        <taxon>Bacteria</taxon>
        <taxon>Pseudomonadati</taxon>
        <taxon>Pseudomonadota</taxon>
        <taxon>Betaproteobacteria</taxon>
        <taxon>Burkholderiales</taxon>
        <taxon>Alcaligenaceae</taxon>
        <taxon>Alcaligenes</taxon>
    </lineage>
</organism>
<dbReference type="NCBIfam" id="TIGR03357">
    <property type="entry name" value="VI_zyme"/>
    <property type="match status" value="1"/>
</dbReference>
<dbReference type="InterPro" id="IPR017737">
    <property type="entry name" value="TssE1-like"/>
</dbReference>
<keyword evidence="3" id="KW-1185">Reference proteome</keyword>
<protein>
    <submittedName>
        <fullName evidence="2">Type VI secretion system baseplate subunit TssE</fullName>
    </submittedName>
</protein>
<evidence type="ECO:0000259" key="1">
    <source>
        <dbReference type="Pfam" id="PF04965"/>
    </source>
</evidence>
<name>A0ABT8EFQ1_9BURK</name>
<accession>A0ABT8EFQ1</accession>
<dbReference type="EMBL" id="JAJHNU010000001">
    <property type="protein sequence ID" value="MDN4120085.1"/>
    <property type="molecule type" value="Genomic_DNA"/>
</dbReference>
<evidence type="ECO:0000313" key="3">
    <source>
        <dbReference type="Proteomes" id="UP001168613"/>
    </source>
</evidence>
<proteinExistence type="predicted"/>
<feature type="domain" description="IraD/Gp25-like" evidence="1">
    <location>
        <begin position="28"/>
        <end position="113"/>
    </location>
</feature>
<sequence length="145" mass="16384">MREIRLLERLSVLENPSLVVGRSPDRLLRDSIVLHLSELLNTREGAVPIDPNYGMPDMSNIAGSFALGTTESLSEALIRQVARYEKRLMNPRVTVEQESKEVITLRFELMGEVAPIQEGERPQPFAMIIRINANGQVFVEPKTDR</sequence>
<dbReference type="Gene3D" id="3.10.450.40">
    <property type="match status" value="1"/>
</dbReference>
<dbReference type="RefSeq" id="WP_266122579.1">
    <property type="nucleotide sequence ID" value="NZ_JAJHNU010000001.1"/>
</dbReference>
<comment type="caution">
    <text evidence="2">The sequence shown here is derived from an EMBL/GenBank/DDBJ whole genome shotgun (WGS) entry which is preliminary data.</text>
</comment>
<evidence type="ECO:0000313" key="2">
    <source>
        <dbReference type="EMBL" id="MDN4120085.1"/>
    </source>
</evidence>